<keyword evidence="5 7" id="KW-0472">Membrane</keyword>
<comment type="subcellular location">
    <subcellularLocation>
        <location evidence="1">Cell membrane</location>
        <topology evidence="1">Multi-pass membrane protein</topology>
    </subcellularLocation>
</comment>
<feature type="transmembrane region" description="Helical" evidence="7">
    <location>
        <begin position="155"/>
        <end position="175"/>
    </location>
</feature>
<reference evidence="9" key="1">
    <citation type="journal article" date="2014" name="Int. J. Syst. Evol. Microbiol.">
        <title>Complete genome sequence of Corynebacterium casei LMG S-19264T (=DSM 44701T), isolated from a smear-ripened cheese.</title>
        <authorList>
            <consortium name="US DOE Joint Genome Institute (JGI-PGF)"/>
            <person name="Walter F."/>
            <person name="Albersmeier A."/>
            <person name="Kalinowski J."/>
            <person name="Ruckert C."/>
        </authorList>
    </citation>
    <scope>NUCLEOTIDE SEQUENCE</scope>
    <source>
        <strain evidence="9">CGMCC 1.15367</strain>
    </source>
</reference>
<accession>A0A916ZQX3</accession>
<reference evidence="9" key="2">
    <citation type="submission" date="2020-09" db="EMBL/GenBank/DDBJ databases">
        <authorList>
            <person name="Sun Q."/>
            <person name="Zhou Y."/>
        </authorList>
    </citation>
    <scope>NUCLEOTIDE SEQUENCE</scope>
    <source>
        <strain evidence="9">CGMCC 1.15367</strain>
    </source>
</reference>
<evidence type="ECO:0000313" key="10">
    <source>
        <dbReference type="Proteomes" id="UP000644699"/>
    </source>
</evidence>
<sequence>MQRASLDQTFDSLGLSSSLVLSLLVCVAVFATVLSLAMPLLQGSGLKSRMKAVALEREEMRARERARLSTDKDRRGTARQQDDQGIAAKVVERLNLKKALADEKTTALLRQAGYRGQRPLTLFLFFRTALPLGLFLFALAYIFGLGLFAESGAGMRLIACLAVAYLGFYLPVIVISNKAKKRRQSIARAWPDALDLLLICVESGLAIEAAFRRVSEEIGVQSVPLAEELVLLCAELAYLEDRRTAYENLNGRVGLENVRSATTALVQAERYGTPLGQALRVLSQEGRDARMNLAEKKAAALPPKLTVPMILFFLPVLFAVILGPAIIQVVASTG</sequence>
<evidence type="ECO:0000256" key="6">
    <source>
        <dbReference type="SAM" id="MobiDB-lite"/>
    </source>
</evidence>
<keyword evidence="3 7" id="KW-0812">Transmembrane</keyword>
<evidence type="ECO:0000313" key="9">
    <source>
        <dbReference type="EMBL" id="GGE09650.1"/>
    </source>
</evidence>
<protein>
    <submittedName>
        <fullName evidence="9">Type II secretion system protein</fullName>
    </submittedName>
</protein>
<evidence type="ECO:0000256" key="5">
    <source>
        <dbReference type="ARBA" id="ARBA00023136"/>
    </source>
</evidence>
<evidence type="ECO:0000256" key="4">
    <source>
        <dbReference type="ARBA" id="ARBA00022989"/>
    </source>
</evidence>
<keyword evidence="10" id="KW-1185">Reference proteome</keyword>
<feature type="region of interest" description="Disordered" evidence="6">
    <location>
        <begin position="63"/>
        <end position="83"/>
    </location>
</feature>
<evidence type="ECO:0000259" key="8">
    <source>
        <dbReference type="Pfam" id="PF00482"/>
    </source>
</evidence>
<keyword evidence="4 7" id="KW-1133">Transmembrane helix</keyword>
<dbReference type="EMBL" id="BMIQ01000004">
    <property type="protein sequence ID" value="GGE09650.1"/>
    <property type="molecule type" value="Genomic_DNA"/>
</dbReference>
<dbReference type="Pfam" id="PF00482">
    <property type="entry name" value="T2SSF"/>
    <property type="match status" value="1"/>
</dbReference>
<evidence type="ECO:0000256" key="1">
    <source>
        <dbReference type="ARBA" id="ARBA00004651"/>
    </source>
</evidence>
<name>A0A916ZQX3_9HYPH</name>
<organism evidence="9 10">
    <name type="scientific">Aureimonas endophytica</name>
    <dbReference type="NCBI Taxonomy" id="2027858"/>
    <lineage>
        <taxon>Bacteria</taxon>
        <taxon>Pseudomonadati</taxon>
        <taxon>Pseudomonadota</taxon>
        <taxon>Alphaproteobacteria</taxon>
        <taxon>Hyphomicrobiales</taxon>
        <taxon>Aurantimonadaceae</taxon>
        <taxon>Aureimonas</taxon>
    </lineage>
</organism>
<keyword evidence="2" id="KW-1003">Cell membrane</keyword>
<dbReference type="PANTHER" id="PTHR35007:SF2">
    <property type="entry name" value="PILUS ASSEMBLE PROTEIN"/>
    <property type="match status" value="1"/>
</dbReference>
<feature type="domain" description="Type II secretion system protein GspF" evidence="8">
    <location>
        <begin position="194"/>
        <end position="322"/>
    </location>
</feature>
<evidence type="ECO:0000256" key="3">
    <source>
        <dbReference type="ARBA" id="ARBA00022692"/>
    </source>
</evidence>
<dbReference type="Proteomes" id="UP000644699">
    <property type="component" value="Unassembled WGS sequence"/>
</dbReference>
<evidence type="ECO:0000256" key="7">
    <source>
        <dbReference type="SAM" id="Phobius"/>
    </source>
</evidence>
<dbReference type="PANTHER" id="PTHR35007">
    <property type="entry name" value="INTEGRAL MEMBRANE PROTEIN-RELATED"/>
    <property type="match status" value="1"/>
</dbReference>
<gene>
    <name evidence="9" type="ORF">GCM10011390_30930</name>
</gene>
<feature type="compositionally biased region" description="Basic and acidic residues" evidence="6">
    <location>
        <begin position="63"/>
        <end position="82"/>
    </location>
</feature>
<dbReference type="RefSeq" id="WP_188909992.1">
    <property type="nucleotide sequence ID" value="NZ_BMIQ01000004.1"/>
</dbReference>
<feature type="transmembrane region" description="Helical" evidence="7">
    <location>
        <begin position="120"/>
        <end position="143"/>
    </location>
</feature>
<proteinExistence type="predicted"/>
<dbReference type="GO" id="GO:0005886">
    <property type="term" value="C:plasma membrane"/>
    <property type="evidence" value="ECO:0007669"/>
    <property type="project" value="UniProtKB-SubCell"/>
</dbReference>
<dbReference type="InterPro" id="IPR018076">
    <property type="entry name" value="T2SS_GspF_dom"/>
</dbReference>
<evidence type="ECO:0000256" key="2">
    <source>
        <dbReference type="ARBA" id="ARBA00022475"/>
    </source>
</evidence>
<feature type="transmembrane region" description="Helical" evidence="7">
    <location>
        <begin position="20"/>
        <end position="41"/>
    </location>
</feature>
<dbReference type="AlphaFoldDB" id="A0A916ZQX3"/>
<feature type="transmembrane region" description="Helical" evidence="7">
    <location>
        <begin position="305"/>
        <end position="331"/>
    </location>
</feature>
<comment type="caution">
    <text evidence="9">The sequence shown here is derived from an EMBL/GenBank/DDBJ whole genome shotgun (WGS) entry which is preliminary data.</text>
</comment>